<reference evidence="2 3" key="1">
    <citation type="journal article" date="2006" name="Science">
        <title>Phytophthora genome sequences uncover evolutionary origins and mechanisms of pathogenesis.</title>
        <authorList>
            <person name="Tyler B.M."/>
            <person name="Tripathy S."/>
            <person name="Zhang X."/>
            <person name="Dehal P."/>
            <person name="Jiang R.H."/>
            <person name="Aerts A."/>
            <person name="Arredondo F.D."/>
            <person name="Baxter L."/>
            <person name="Bensasson D."/>
            <person name="Beynon J.L."/>
            <person name="Chapman J."/>
            <person name="Damasceno C.M."/>
            <person name="Dorrance A.E."/>
            <person name="Dou D."/>
            <person name="Dickerman A.W."/>
            <person name="Dubchak I.L."/>
            <person name="Garbelotto M."/>
            <person name="Gijzen M."/>
            <person name="Gordon S.G."/>
            <person name="Govers F."/>
            <person name="Grunwald N.J."/>
            <person name="Huang W."/>
            <person name="Ivors K.L."/>
            <person name="Jones R.W."/>
            <person name="Kamoun S."/>
            <person name="Krampis K."/>
            <person name="Lamour K.H."/>
            <person name="Lee M.K."/>
            <person name="McDonald W.H."/>
            <person name="Medina M."/>
            <person name="Meijer H.J."/>
            <person name="Nordberg E.K."/>
            <person name="Maclean D.J."/>
            <person name="Ospina-Giraldo M.D."/>
            <person name="Morris P.F."/>
            <person name="Phuntumart V."/>
            <person name="Putnam N.H."/>
            <person name="Rash S."/>
            <person name="Rose J.K."/>
            <person name="Sakihama Y."/>
            <person name="Salamov A.A."/>
            <person name="Savidor A."/>
            <person name="Scheuring C.F."/>
            <person name="Smith B.M."/>
            <person name="Sobral B.W."/>
            <person name="Terry A."/>
            <person name="Torto-Alalibo T.A."/>
            <person name="Win J."/>
            <person name="Xu Z."/>
            <person name="Zhang H."/>
            <person name="Grigoriev I.V."/>
            <person name="Rokhsar D.S."/>
            <person name="Boore J.L."/>
        </authorList>
    </citation>
    <scope>NUCLEOTIDE SEQUENCE [LARGE SCALE GENOMIC DNA]</scope>
    <source>
        <strain evidence="2 3">P6497</strain>
    </source>
</reference>
<keyword evidence="3" id="KW-1185">Reference proteome</keyword>
<dbReference type="AlphaFoldDB" id="G5A6S9"/>
<sequence length="323" mass="36628">MVPSSPVDHGFTDVNLTLDNFDEILHAVFNADDLHVLPELTGESPVSAQSASDTSVRSINKDEGSAQQQIRLAREARLEASPSRASAFALTKRFPLTRTSPKVDEPAFFKACIRELQANYARAEEVLKSCSFNEVETNTNLRSEQRRESDGELKYLQRLTKEVQPYSLYETDLYHAAKTNFKRYEDVKDPESTYAVAFSDKFKLSTGEVVQVRQRLVFCRFFEEERIAFTWKLVSEGQGLFSGMRQDETGWTWLYPSTETAEPGTVVATCRRRAPMYYASSVSEATRCEFGEMLQENDREAWAKMVTSLDKLMLDCAMASAAF</sequence>
<protein>
    <submittedName>
        <fullName evidence="2">Uncharacterized protein</fullName>
    </submittedName>
</protein>
<evidence type="ECO:0000313" key="3">
    <source>
        <dbReference type="Proteomes" id="UP000002640"/>
    </source>
</evidence>
<feature type="compositionally biased region" description="Polar residues" evidence="1">
    <location>
        <begin position="44"/>
        <end position="58"/>
    </location>
</feature>
<evidence type="ECO:0000313" key="2">
    <source>
        <dbReference type="EMBL" id="EGZ09034.1"/>
    </source>
</evidence>
<proteinExistence type="predicted"/>
<dbReference type="GeneID" id="20642611"/>
<dbReference type="RefSeq" id="XP_009535667.1">
    <property type="nucleotide sequence ID" value="XM_009537372.1"/>
</dbReference>
<dbReference type="KEGG" id="psoj:PHYSODRAFT_305828"/>
<evidence type="ECO:0000256" key="1">
    <source>
        <dbReference type="SAM" id="MobiDB-lite"/>
    </source>
</evidence>
<dbReference type="Proteomes" id="UP000002640">
    <property type="component" value="Unassembled WGS sequence"/>
</dbReference>
<feature type="region of interest" description="Disordered" evidence="1">
    <location>
        <begin position="43"/>
        <end position="64"/>
    </location>
</feature>
<organism evidence="2 3">
    <name type="scientific">Phytophthora sojae (strain P6497)</name>
    <name type="common">Soybean stem and root rot agent</name>
    <name type="synonym">Phytophthora megasperma f. sp. glycines</name>
    <dbReference type="NCBI Taxonomy" id="1094619"/>
    <lineage>
        <taxon>Eukaryota</taxon>
        <taxon>Sar</taxon>
        <taxon>Stramenopiles</taxon>
        <taxon>Oomycota</taxon>
        <taxon>Peronosporomycetes</taxon>
        <taxon>Peronosporales</taxon>
        <taxon>Peronosporaceae</taxon>
        <taxon>Phytophthora</taxon>
    </lineage>
</organism>
<gene>
    <name evidence="2" type="ORF">PHYSODRAFT_305828</name>
</gene>
<dbReference type="EMBL" id="JH159160">
    <property type="protein sequence ID" value="EGZ09034.1"/>
    <property type="molecule type" value="Genomic_DNA"/>
</dbReference>
<name>G5A6S9_PHYSP</name>
<dbReference type="InParanoid" id="G5A6S9"/>
<accession>G5A6S9</accession>